<evidence type="ECO:0000313" key="3">
    <source>
        <dbReference type="Proteomes" id="UP000605970"/>
    </source>
</evidence>
<organism evidence="2 3">
    <name type="scientific">Meloidogyne graminicola</name>
    <dbReference type="NCBI Taxonomy" id="189291"/>
    <lineage>
        <taxon>Eukaryota</taxon>
        <taxon>Metazoa</taxon>
        <taxon>Ecdysozoa</taxon>
        <taxon>Nematoda</taxon>
        <taxon>Chromadorea</taxon>
        <taxon>Rhabditida</taxon>
        <taxon>Tylenchina</taxon>
        <taxon>Tylenchomorpha</taxon>
        <taxon>Tylenchoidea</taxon>
        <taxon>Meloidogynidae</taxon>
        <taxon>Meloidogyninae</taxon>
        <taxon>Meloidogyne</taxon>
    </lineage>
</organism>
<keyword evidence="3" id="KW-1185">Reference proteome</keyword>
<name>A0A8S9ZJM4_9BILA</name>
<evidence type="ECO:0000313" key="2">
    <source>
        <dbReference type="EMBL" id="KAF7633560.1"/>
    </source>
</evidence>
<proteinExistence type="predicted"/>
<dbReference type="OrthoDB" id="9925191at2759"/>
<protein>
    <submittedName>
        <fullName evidence="2">Uncharacterized protein</fullName>
    </submittedName>
</protein>
<reference evidence="2" key="1">
    <citation type="journal article" date="2020" name="Ecol. Evol.">
        <title>Genome structure and content of the rice root-knot nematode (Meloidogyne graminicola).</title>
        <authorList>
            <person name="Phan N.T."/>
            <person name="Danchin E.G.J."/>
            <person name="Klopp C."/>
            <person name="Perfus-Barbeoch L."/>
            <person name="Kozlowski D.K."/>
            <person name="Koutsovoulos G.D."/>
            <person name="Lopez-Roques C."/>
            <person name="Bouchez O."/>
            <person name="Zahm M."/>
            <person name="Besnard G."/>
            <person name="Bellafiore S."/>
        </authorList>
    </citation>
    <scope>NUCLEOTIDE SEQUENCE</scope>
    <source>
        <strain evidence="2">VN-18</strain>
    </source>
</reference>
<dbReference type="EMBL" id="JABEBT010000074">
    <property type="protein sequence ID" value="KAF7633560.1"/>
    <property type="molecule type" value="Genomic_DNA"/>
</dbReference>
<dbReference type="Proteomes" id="UP000605970">
    <property type="component" value="Unassembled WGS sequence"/>
</dbReference>
<dbReference type="Gene3D" id="2.60.40.790">
    <property type="match status" value="1"/>
</dbReference>
<dbReference type="CDD" id="cd06526">
    <property type="entry name" value="metazoan_ACD"/>
    <property type="match status" value="1"/>
</dbReference>
<gene>
    <name evidence="2" type="ORF">Mgra_00007056</name>
</gene>
<accession>A0A8S9ZJM4</accession>
<sequence>MLLPIKMFLEIFKGVNINEKTTLTKMIDIEKISSTTIIFLNIKKWTEEKIVIIFILAANFMKKILKKYKKMDGETGKCWMCHVIGPLYESKYCEKHFLGTSQHIFISESSVDKLDLTKKVEVQLGVPSQYIQSSSSVVCYDQERESLLNRDDLKTPFAFQSYSQLGRKVVNQLEINKMTQPIVITWPQENVGHTLATSDIFHIQNTYNGWELYIDLNKFTPIGCQAVSTNIGVQLSGMRLIVRCEHLSHDNYGTATRNWSRCFELPEDVDPKTMTHNINERERVENELRAERARKKAEVRKRLEEAGRAKKAKKGFLTPERKKN</sequence>
<dbReference type="AlphaFoldDB" id="A0A8S9ZJM4"/>
<comment type="caution">
    <text evidence="2">The sequence shown here is derived from an EMBL/GenBank/DDBJ whole genome shotgun (WGS) entry which is preliminary data.</text>
</comment>
<dbReference type="InterPro" id="IPR008978">
    <property type="entry name" value="HSP20-like_chaperone"/>
</dbReference>
<feature type="region of interest" description="Disordered" evidence="1">
    <location>
        <begin position="297"/>
        <end position="324"/>
    </location>
</feature>
<evidence type="ECO:0000256" key="1">
    <source>
        <dbReference type="SAM" id="MobiDB-lite"/>
    </source>
</evidence>